<comment type="caution">
    <text evidence="1">The sequence shown here is derived from an EMBL/GenBank/DDBJ whole genome shotgun (WGS) entry which is preliminary data.</text>
</comment>
<dbReference type="Proteomes" id="UP001367508">
    <property type="component" value="Unassembled WGS sequence"/>
</dbReference>
<sequence length="174" mass="20507">MTFESWLHVKQLWKSLTIDLRAVERGCYSGSYVLMEFIPTQAVKEPFKLEPHAMYIIFQHASNQRKVLLMWLEMSSIHLQDSGSRPIRHAFVYFSSVSQLIKTYPSKWGWSPECIHCPIIIWSIRRQFMPNEVNMLNSHHGPGWSLPRINTGVDRMTPDVWHEKTTVNQPRERL</sequence>
<evidence type="ECO:0000313" key="1">
    <source>
        <dbReference type="EMBL" id="KAK7362357.1"/>
    </source>
</evidence>
<accession>A0AAN9R7T3</accession>
<proteinExistence type="predicted"/>
<reference evidence="1 2" key="1">
    <citation type="submission" date="2024-01" db="EMBL/GenBank/DDBJ databases">
        <title>The genomes of 5 underutilized Papilionoideae crops provide insights into root nodulation and disease resistanc.</title>
        <authorList>
            <person name="Jiang F."/>
        </authorList>
    </citation>
    <scope>NUCLEOTIDE SEQUENCE [LARGE SCALE GENOMIC DNA]</scope>
    <source>
        <strain evidence="1">LVBAO_FW01</strain>
        <tissue evidence="1">Leaves</tissue>
    </source>
</reference>
<evidence type="ECO:0000313" key="2">
    <source>
        <dbReference type="Proteomes" id="UP001367508"/>
    </source>
</evidence>
<keyword evidence="2" id="KW-1185">Reference proteome</keyword>
<protein>
    <submittedName>
        <fullName evidence="1">Uncharacterized protein</fullName>
    </submittedName>
</protein>
<dbReference type="EMBL" id="JAYMYQ010000001">
    <property type="protein sequence ID" value="KAK7362357.1"/>
    <property type="molecule type" value="Genomic_DNA"/>
</dbReference>
<name>A0AAN9R7T3_CANGL</name>
<gene>
    <name evidence="1" type="ORF">VNO77_04468</name>
</gene>
<dbReference type="AlphaFoldDB" id="A0AAN9R7T3"/>
<organism evidence="1 2">
    <name type="scientific">Canavalia gladiata</name>
    <name type="common">Sword bean</name>
    <name type="synonym">Dolichos gladiatus</name>
    <dbReference type="NCBI Taxonomy" id="3824"/>
    <lineage>
        <taxon>Eukaryota</taxon>
        <taxon>Viridiplantae</taxon>
        <taxon>Streptophyta</taxon>
        <taxon>Embryophyta</taxon>
        <taxon>Tracheophyta</taxon>
        <taxon>Spermatophyta</taxon>
        <taxon>Magnoliopsida</taxon>
        <taxon>eudicotyledons</taxon>
        <taxon>Gunneridae</taxon>
        <taxon>Pentapetalae</taxon>
        <taxon>rosids</taxon>
        <taxon>fabids</taxon>
        <taxon>Fabales</taxon>
        <taxon>Fabaceae</taxon>
        <taxon>Papilionoideae</taxon>
        <taxon>50 kb inversion clade</taxon>
        <taxon>NPAAA clade</taxon>
        <taxon>indigoferoid/millettioid clade</taxon>
        <taxon>Phaseoleae</taxon>
        <taxon>Canavalia</taxon>
    </lineage>
</organism>